<organism evidence="1 2">
    <name type="scientific">Dreissena polymorpha</name>
    <name type="common">Zebra mussel</name>
    <name type="synonym">Mytilus polymorpha</name>
    <dbReference type="NCBI Taxonomy" id="45954"/>
    <lineage>
        <taxon>Eukaryota</taxon>
        <taxon>Metazoa</taxon>
        <taxon>Spiralia</taxon>
        <taxon>Lophotrochozoa</taxon>
        <taxon>Mollusca</taxon>
        <taxon>Bivalvia</taxon>
        <taxon>Autobranchia</taxon>
        <taxon>Heteroconchia</taxon>
        <taxon>Euheterodonta</taxon>
        <taxon>Imparidentia</taxon>
        <taxon>Neoheterodontei</taxon>
        <taxon>Myida</taxon>
        <taxon>Dreissenoidea</taxon>
        <taxon>Dreissenidae</taxon>
        <taxon>Dreissena</taxon>
    </lineage>
</organism>
<evidence type="ECO:0000313" key="2">
    <source>
        <dbReference type="Proteomes" id="UP000828390"/>
    </source>
</evidence>
<gene>
    <name evidence="1" type="ORF">DPMN_128614</name>
</gene>
<reference evidence="1" key="2">
    <citation type="submission" date="2020-11" db="EMBL/GenBank/DDBJ databases">
        <authorList>
            <person name="McCartney M.A."/>
            <person name="Auch B."/>
            <person name="Kono T."/>
            <person name="Mallez S."/>
            <person name="Becker A."/>
            <person name="Gohl D.M."/>
            <person name="Silverstein K.A.T."/>
            <person name="Koren S."/>
            <person name="Bechman K.B."/>
            <person name="Herman A."/>
            <person name="Abrahante J.E."/>
            <person name="Garbe J."/>
        </authorList>
    </citation>
    <scope>NUCLEOTIDE SEQUENCE</scope>
    <source>
        <strain evidence="1">Duluth1</strain>
        <tissue evidence="1">Whole animal</tissue>
    </source>
</reference>
<proteinExistence type="predicted"/>
<comment type="caution">
    <text evidence="1">The sequence shown here is derived from an EMBL/GenBank/DDBJ whole genome shotgun (WGS) entry which is preliminary data.</text>
</comment>
<dbReference type="AlphaFoldDB" id="A0A9D4GZV3"/>
<accession>A0A9D4GZV3</accession>
<name>A0A9D4GZV3_DREPO</name>
<protein>
    <submittedName>
        <fullName evidence="1">Uncharacterized protein</fullName>
    </submittedName>
</protein>
<dbReference type="EMBL" id="JAIWYP010000005">
    <property type="protein sequence ID" value="KAH3826704.1"/>
    <property type="molecule type" value="Genomic_DNA"/>
</dbReference>
<evidence type="ECO:0000313" key="1">
    <source>
        <dbReference type="EMBL" id="KAH3826704.1"/>
    </source>
</evidence>
<reference evidence="1" key="1">
    <citation type="journal article" date="2019" name="bioRxiv">
        <title>The Genome of the Zebra Mussel, Dreissena polymorpha: A Resource for Invasive Species Research.</title>
        <authorList>
            <person name="McCartney M.A."/>
            <person name="Auch B."/>
            <person name="Kono T."/>
            <person name="Mallez S."/>
            <person name="Zhang Y."/>
            <person name="Obille A."/>
            <person name="Becker A."/>
            <person name="Abrahante J.E."/>
            <person name="Garbe J."/>
            <person name="Badalamenti J.P."/>
            <person name="Herman A."/>
            <person name="Mangelson H."/>
            <person name="Liachko I."/>
            <person name="Sullivan S."/>
            <person name="Sone E.D."/>
            <person name="Koren S."/>
            <person name="Silverstein K.A.T."/>
            <person name="Beckman K.B."/>
            <person name="Gohl D.M."/>
        </authorList>
    </citation>
    <scope>NUCLEOTIDE SEQUENCE</scope>
    <source>
        <strain evidence="1">Duluth1</strain>
        <tissue evidence="1">Whole animal</tissue>
    </source>
</reference>
<sequence>MSTEVDLPPQYVVAMHCIPTKKGNIRPVIIKLCKTLSNLPQCGKKGSKEEQRIQAGRRYLNI</sequence>
<dbReference type="Proteomes" id="UP000828390">
    <property type="component" value="Unassembled WGS sequence"/>
</dbReference>
<keyword evidence="2" id="KW-1185">Reference proteome</keyword>